<feature type="signal peptide" evidence="1">
    <location>
        <begin position="1"/>
        <end position="28"/>
    </location>
</feature>
<evidence type="ECO:0000256" key="1">
    <source>
        <dbReference type="SAM" id="SignalP"/>
    </source>
</evidence>
<proteinExistence type="predicted"/>
<evidence type="ECO:0000313" key="2">
    <source>
        <dbReference type="EMBL" id="SJM72315.1"/>
    </source>
</evidence>
<dbReference type="Proteomes" id="UP000188357">
    <property type="component" value="Unassembled WGS sequence"/>
</dbReference>
<evidence type="ECO:0000313" key="3">
    <source>
        <dbReference type="Proteomes" id="UP000188357"/>
    </source>
</evidence>
<gene>
    <name evidence="2" type="ORF">A1232T_01671</name>
</gene>
<evidence type="ECO:0008006" key="4">
    <source>
        <dbReference type="Google" id="ProtNLM"/>
    </source>
</evidence>
<sequence length="156" mass="17360">MSYPMKITAAAMISSAILLSGCASTGMAPNSPSNSYQLPQGIYDGYWAMTSGINGEAAVVSFKNGMSYNYRFQCYIDGSYKQVSVEQYQLKPMQNSIGLQHGNEPVFSYIRVDKLVPKQTLMLNQTFSKPELQRAFPNGQNFSYVYKTNLEPNCSL</sequence>
<feature type="chain" id="PRO_5012616461" description="Lipoprotein" evidence="1">
    <location>
        <begin position="29"/>
        <end position="156"/>
    </location>
</feature>
<dbReference type="PROSITE" id="PS51257">
    <property type="entry name" value="PROKAR_LIPOPROTEIN"/>
    <property type="match status" value="1"/>
</dbReference>
<dbReference type="RefSeq" id="WP_077451390.1">
    <property type="nucleotide sequence ID" value="NZ_FUGE01000161.1"/>
</dbReference>
<name>A0A1R4GW46_9GAMM</name>
<organism evidence="2 3">
    <name type="scientific">Psychrobacter piechaudii</name>
    <dbReference type="NCBI Taxonomy" id="1945521"/>
    <lineage>
        <taxon>Bacteria</taxon>
        <taxon>Pseudomonadati</taxon>
        <taxon>Pseudomonadota</taxon>
        <taxon>Gammaproteobacteria</taxon>
        <taxon>Moraxellales</taxon>
        <taxon>Moraxellaceae</taxon>
        <taxon>Psychrobacter</taxon>
    </lineage>
</organism>
<accession>A0A1R4GW46</accession>
<dbReference type="EMBL" id="FUGE01000161">
    <property type="protein sequence ID" value="SJM72315.1"/>
    <property type="molecule type" value="Genomic_DNA"/>
</dbReference>
<dbReference type="AlphaFoldDB" id="A0A1R4GW46"/>
<dbReference type="OrthoDB" id="5683517at2"/>
<reference evidence="2 3" key="1">
    <citation type="submission" date="2017-02" db="EMBL/GenBank/DDBJ databases">
        <authorList>
            <person name="Peterson S.W."/>
        </authorList>
    </citation>
    <scope>NUCLEOTIDE SEQUENCE [LARGE SCALE GENOMIC DNA]</scope>
    <source>
        <strain evidence="2">Psychrobacter_piechaudii</strain>
    </source>
</reference>
<keyword evidence="1" id="KW-0732">Signal</keyword>
<protein>
    <recommendedName>
        <fullName evidence="4">Lipoprotein</fullName>
    </recommendedName>
</protein>
<keyword evidence="3" id="KW-1185">Reference proteome</keyword>